<dbReference type="Proteomes" id="UP000588083">
    <property type="component" value="Unassembled WGS sequence"/>
</dbReference>
<reference evidence="1 2" key="1">
    <citation type="journal article" date="2020" name="Front. Microbiol.">
        <title>Single-cell genomics of novel Actinobacteria with the Wood-Ljungdahl pathway discovered in a serpentinizing system.</title>
        <authorList>
            <person name="Merino N."/>
            <person name="Kawai M."/>
            <person name="Boyd E.S."/>
            <person name="Colman D.R."/>
            <person name="McGlynn S.E."/>
            <person name="Nealson K.H."/>
            <person name="Kurokawa K."/>
            <person name="Hongoh Y."/>
        </authorList>
    </citation>
    <scope>NUCLEOTIDE SEQUENCE [LARGE SCALE GENOMIC DNA]</scope>
    <source>
        <strain evidence="1 2">S34</strain>
    </source>
</reference>
<organism evidence="1 2">
    <name type="scientific">Candidatus Hakubella thermalkaliphila</name>
    <dbReference type="NCBI Taxonomy" id="2754717"/>
    <lineage>
        <taxon>Bacteria</taxon>
        <taxon>Bacillati</taxon>
        <taxon>Actinomycetota</taxon>
        <taxon>Actinomycetota incertae sedis</taxon>
        <taxon>Candidatus Hakubellales</taxon>
        <taxon>Candidatus Hakubellaceae</taxon>
        <taxon>Candidatus Hakubella</taxon>
    </lineage>
</organism>
<keyword evidence="2" id="KW-1185">Reference proteome</keyword>
<comment type="caution">
    <text evidence="1">The sequence shown here is derived from an EMBL/GenBank/DDBJ whole genome shotgun (WGS) entry which is preliminary data.</text>
</comment>
<name>A0A6V8PI20_9ACTN</name>
<evidence type="ECO:0000313" key="2">
    <source>
        <dbReference type="Proteomes" id="UP000588083"/>
    </source>
</evidence>
<feature type="non-terminal residue" evidence="1">
    <location>
        <position position="1"/>
    </location>
</feature>
<protein>
    <submittedName>
        <fullName evidence="1">Uncharacterized protein</fullName>
    </submittedName>
</protein>
<accession>A0A6V8PI20</accession>
<evidence type="ECO:0000313" key="1">
    <source>
        <dbReference type="EMBL" id="GFP30491.1"/>
    </source>
</evidence>
<dbReference type="EMBL" id="BLRZ01000071">
    <property type="protein sequence ID" value="GFP30491.1"/>
    <property type="molecule type" value="Genomic_DNA"/>
</dbReference>
<sequence length="31" mass="3519">WELTMGREVCQLSVQSPLQGVICQTRLSSRL</sequence>
<gene>
    <name evidence="1" type="ORF">HKBW3S34_01411</name>
</gene>
<dbReference type="AlphaFoldDB" id="A0A6V8PI20"/>
<proteinExistence type="predicted"/>